<comment type="catalytic activity">
    <reaction evidence="23">
        <text>3-oxodecanoyl-[ACP] + NADPH + H(+) = (3R)-hydroxydecanoyl-[ACP] + NADP(+)</text>
        <dbReference type="Rhea" id="RHEA:41856"/>
        <dbReference type="Rhea" id="RHEA-COMP:9637"/>
        <dbReference type="Rhea" id="RHEA-COMP:9638"/>
        <dbReference type="ChEBI" id="CHEBI:15378"/>
        <dbReference type="ChEBI" id="CHEBI:57783"/>
        <dbReference type="ChEBI" id="CHEBI:58349"/>
        <dbReference type="ChEBI" id="CHEBI:78464"/>
        <dbReference type="ChEBI" id="CHEBI:78466"/>
    </reaction>
    <physiologicalReaction direction="left-to-right" evidence="23">
        <dbReference type="Rhea" id="RHEA:41857"/>
    </physiologicalReaction>
</comment>
<dbReference type="SMART" id="SM00825">
    <property type="entry name" value="PKS_KS"/>
    <property type="match status" value="2"/>
</dbReference>
<dbReference type="GO" id="GO:0004313">
    <property type="term" value="F:[acyl-carrier-protein] S-acetyltransferase activity"/>
    <property type="evidence" value="ECO:0007669"/>
    <property type="project" value="UniProtKB-EC"/>
</dbReference>
<dbReference type="InterPro" id="IPR042104">
    <property type="entry name" value="PKS_dehydratase_sf"/>
</dbReference>
<dbReference type="InterPro" id="IPR001031">
    <property type="entry name" value="Thioesterase"/>
</dbReference>
<dbReference type="InterPro" id="IPR014043">
    <property type="entry name" value="Acyl_transferase_dom"/>
</dbReference>
<dbReference type="Pfam" id="PF08240">
    <property type="entry name" value="ADH_N"/>
    <property type="match status" value="1"/>
</dbReference>
<dbReference type="InterPro" id="IPR016036">
    <property type="entry name" value="Malonyl_transacylase_ACP-bd"/>
</dbReference>
<dbReference type="InterPro" id="IPR049551">
    <property type="entry name" value="PKS_DH_C"/>
</dbReference>
<comment type="catalytic activity">
    <reaction evidence="17">
        <text>(3R)-hydroxyhexadecanoyl-[ACP] = (2E)-hexadecenoyl-[ACP] + H2O</text>
        <dbReference type="Rhea" id="RHEA:41908"/>
        <dbReference type="Rhea" id="RHEA-COMP:9650"/>
        <dbReference type="Rhea" id="RHEA-COMP:9651"/>
        <dbReference type="ChEBI" id="CHEBI:15377"/>
        <dbReference type="ChEBI" id="CHEBI:78480"/>
        <dbReference type="ChEBI" id="CHEBI:78481"/>
    </reaction>
    <physiologicalReaction direction="left-to-right" evidence="17">
        <dbReference type="Rhea" id="RHEA:41909"/>
    </physiologicalReaction>
</comment>
<dbReference type="RefSeq" id="WP_147457182.1">
    <property type="nucleotide sequence ID" value="NZ_RBKT01000001.1"/>
</dbReference>
<evidence type="ECO:0000256" key="14">
    <source>
        <dbReference type="ARBA" id="ARBA00023394"/>
    </source>
</evidence>
<evidence type="ECO:0000256" key="48">
    <source>
        <dbReference type="ARBA" id="ARBA00049521"/>
    </source>
</evidence>
<comment type="catalytic activity">
    <reaction evidence="15">
        <text>(3R)-hydroxytetradecanoyl-[ACP] = (2E)-tetradecenoyl-[ACP] + H2O</text>
        <dbReference type="Rhea" id="RHEA:41892"/>
        <dbReference type="Rhea" id="RHEA-COMP:9646"/>
        <dbReference type="Rhea" id="RHEA-COMP:9647"/>
        <dbReference type="ChEBI" id="CHEBI:15377"/>
        <dbReference type="ChEBI" id="CHEBI:78474"/>
        <dbReference type="ChEBI" id="CHEBI:78475"/>
    </reaction>
    <physiologicalReaction direction="left-to-right" evidence="15">
        <dbReference type="Rhea" id="RHEA:41893"/>
    </physiologicalReaction>
</comment>
<evidence type="ECO:0000259" key="53">
    <source>
        <dbReference type="PROSITE" id="PS52004"/>
    </source>
</evidence>
<dbReference type="Pfam" id="PF02801">
    <property type="entry name" value="Ketoacyl-synt_C"/>
    <property type="match status" value="2"/>
</dbReference>
<dbReference type="InterPro" id="IPR020807">
    <property type="entry name" value="PKS_DH"/>
</dbReference>
<dbReference type="InterPro" id="IPR016035">
    <property type="entry name" value="Acyl_Trfase/lysoPLipase"/>
</dbReference>
<dbReference type="InterPro" id="IPR016039">
    <property type="entry name" value="Thiolase-like"/>
</dbReference>
<comment type="catalytic activity">
    <reaction evidence="49">
        <text>octanoyl-[ACP] + malonyl-[ACP] + H(+) = 3-oxodecanoyl-[ACP] + holo-[ACP] + CO2</text>
        <dbReference type="Rhea" id="RHEA:41852"/>
        <dbReference type="Rhea" id="RHEA-COMP:9623"/>
        <dbReference type="Rhea" id="RHEA-COMP:9636"/>
        <dbReference type="Rhea" id="RHEA-COMP:9637"/>
        <dbReference type="Rhea" id="RHEA-COMP:9685"/>
        <dbReference type="ChEBI" id="CHEBI:15378"/>
        <dbReference type="ChEBI" id="CHEBI:16526"/>
        <dbReference type="ChEBI" id="CHEBI:64479"/>
        <dbReference type="ChEBI" id="CHEBI:78449"/>
        <dbReference type="ChEBI" id="CHEBI:78463"/>
        <dbReference type="ChEBI" id="CHEBI:78464"/>
    </reaction>
    <physiologicalReaction direction="left-to-right" evidence="49">
        <dbReference type="Rhea" id="RHEA:41853"/>
    </physiologicalReaction>
</comment>
<dbReference type="InterPro" id="IPR029058">
    <property type="entry name" value="AB_hydrolase_fold"/>
</dbReference>
<comment type="catalytic activity">
    <reaction evidence="38">
        <text>holo-[ACP] + acetyl-CoA = acetyl-[ACP] + CoA</text>
        <dbReference type="Rhea" id="RHEA:41788"/>
        <dbReference type="Rhea" id="RHEA-COMP:9621"/>
        <dbReference type="Rhea" id="RHEA-COMP:9685"/>
        <dbReference type="ChEBI" id="CHEBI:57287"/>
        <dbReference type="ChEBI" id="CHEBI:57288"/>
        <dbReference type="ChEBI" id="CHEBI:64479"/>
        <dbReference type="ChEBI" id="CHEBI:78446"/>
        <dbReference type="EC" id="2.3.1.38"/>
    </reaction>
    <physiologicalReaction direction="left-to-right" evidence="38">
        <dbReference type="Rhea" id="RHEA:41789"/>
    </physiologicalReaction>
</comment>
<evidence type="ECO:0000256" key="41">
    <source>
        <dbReference type="ARBA" id="ARBA00049019"/>
    </source>
</evidence>
<evidence type="ECO:0000256" key="46">
    <source>
        <dbReference type="ARBA" id="ARBA00049422"/>
    </source>
</evidence>
<dbReference type="InterPro" id="IPR020802">
    <property type="entry name" value="TesA-like"/>
</dbReference>
<keyword evidence="2" id="KW-0596">Phosphopantetheine</keyword>
<evidence type="ECO:0000256" key="20">
    <source>
        <dbReference type="ARBA" id="ARBA00047300"/>
    </source>
</evidence>
<evidence type="ECO:0000256" key="23">
    <source>
        <dbReference type="ARBA" id="ARBA00047440"/>
    </source>
</evidence>
<comment type="catalytic activity">
    <reaction evidence="35">
        <text>a fatty acyl-[ACP] + malonyl-[ACP] + H(+) = a 3-oxoacyl-[ACP] + holo-[ACP] + CO2</text>
        <dbReference type="Rhea" id="RHEA:22836"/>
        <dbReference type="Rhea" id="RHEA-COMP:9623"/>
        <dbReference type="Rhea" id="RHEA-COMP:9685"/>
        <dbReference type="Rhea" id="RHEA-COMP:9916"/>
        <dbReference type="Rhea" id="RHEA-COMP:14125"/>
        <dbReference type="ChEBI" id="CHEBI:15378"/>
        <dbReference type="ChEBI" id="CHEBI:16526"/>
        <dbReference type="ChEBI" id="CHEBI:64479"/>
        <dbReference type="ChEBI" id="CHEBI:78449"/>
        <dbReference type="ChEBI" id="CHEBI:78776"/>
        <dbReference type="ChEBI" id="CHEBI:138651"/>
        <dbReference type="EC" id="2.3.1.41"/>
    </reaction>
    <physiologicalReaction direction="left-to-right" evidence="35">
        <dbReference type="Rhea" id="RHEA:22837"/>
    </physiologicalReaction>
</comment>
<dbReference type="SUPFAM" id="SSF51735">
    <property type="entry name" value="NAD(P)-binding Rossmann-fold domains"/>
    <property type="match status" value="5"/>
</dbReference>
<dbReference type="Pfam" id="PF22953">
    <property type="entry name" value="SpnB_Rossmann"/>
    <property type="match status" value="2"/>
</dbReference>
<keyword evidence="7" id="KW-0456">Lyase</keyword>
<comment type="catalytic activity">
    <reaction evidence="39">
        <text>hexadecanoyl-[ACP] + H2O = hexadecanoate + holo-[ACP] + H(+)</text>
        <dbReference type="Rhea" id="RHEA:41932"/>
        <dbReference type="Rhea" id="RHEA-COMP:9652"/>
        <dbReference type="Rhea" id="RHEA-COMP:9685"/>
        <dbReference type="ChEBI" id="CHEBI:7896"/>
        <dbReference type="ChEBI" id="CHEBI:15377"/>
        <dbReference type="ChEBI" id="CHEBI:15378"/>
        <dbReference type="ChEBI" id="CHEBI:64479"/>
        <dbReference type="ChEBI" id="CHEBI:78483"/>
        <dbReference type="EC" id="3.1.2.14"/>
    </reaction>
    <physiologicalReaction direction="left-to-right" evidence="39">
        <dbReference type="Rhea" id="RHEA:41933"/>
    </physiologicalReaction>
</comment>
<evidence type="ECO:0000256" key="8">
    <source>
        <dbReference type="ARBA" id="ARBA00023268"/>
    </source>
</evidence>
<evidence type="ECO:0000313" key="55">
    <source>
        <dbReference type="EMBL" id="RKR91915.1"/>
    </source>
</evidence>
<comment type="catalytic activity">
    <reaction evidence="32">
        <text>(2E)-dodecenoyl-[ACP] + NADPH + H(+) = dodecanoyl-[ACP] + NADP(+)</text>
        <dbReference type="Rhea" id="RHEA:41880"/>
        <dbReference type="Rhea" id="RHEA-COMP:9643"/>
        <dbReference type="Rhea" id="RHEA-COMP:9644"/>
        <dbReference type="ChEBI" id="CHEBI:15378"/>
        <dbReference type="ChEBI" id="CHEBI:57783"/>
        <dbReference type="ChEBI" id="CHEBI:58349"/>
        <dbReference type="ChEBI" id="CHEBI:65264"/>
        <dbReference type="ChEBI" id="CHEBI:78472"/>
    </reaction>
    <physiologicalReaction direction="left-to-right" evidence="32">
        <dbReference type="Rhea" id="RHEA:41881"/>
    </physiologicalReaction>
</comment>
<comment type="catalytic activity">
    <reaction evidence="33">
        <text>tetradecanoyl-[ACP] + H2O = tetradecanoate + holo-[ACP] + H(+)</text>
        <dbReference type="Rhea" id="RHEA:30123"/>
        <dbReference type="Rhea" id="RHEA-COMP:9648"/>
        <dbReference type="Rhea" id="RHEA-COMP:9685"/>
        <dbReference type="ChEBI" id="CHEBI:15377"/>
        <dbReference type="ChEBI" id="CHEBI:15378"/>
        <dbReference type="ChEBI" id="CHEBI:30807"/>
        <dbReference type="ChEBI" id="CHEBI:64479"/>
        <dbReference type="ChEBI" id="CHEBI:78477"/>
        <dbReference type="EC" id="3.1.2.14"/>
    </reaction>
    <physiologicalReaction direction="left-to-right" evidence="33">
        <dbReference type="Rhea" id="RHEA:30124"/>
    </physiologicalReaction>
</comment>
<dbReference type="PROSITE" id="PS52019">
    <property type="entry name" value="PKS_MFAS_DH"/>
    <property type="match status" value="2"/>
</dbReference>
<feature type="region of interest" description="Disordered" evidence="51">
    <location>
        <begin position="465"/>
        <end position="492"/>
    </location>
</feature>
<evidence type="ECO:0000256" key="15">
    <source>
        <dbReference type="ARBA" id="ARBA00023398"/>
    </source>
</evidence>
<evidence type="ECO:0000256" key="33">
    <source>
        <dbReference type="ARBA" id="ARBA00048289"/>
    </source>
</evidence>
<feature type="region of interest" description="C-terminal hotdog fold" evidence="50">
    <location>
        <begin position="1098"/>
        <end position="1237"/>
    </location>
</feature>
<comment type="catalytic activity">
    <reaction evidence="12">
        <text>(3R)-hydroxyhexanoyl-[ACP] = (2E)-hexenoyl-[ACP] + H2O</text>
        <dbReference type="Rhea" id="RHEA:41828"/>
        <dbReference type="Rhea" id="RHEA-COMP:9630"/>
        <dbReference type="Rhea" id="RHEA-COMP:9631"/>
        <dbReference type="ChEBI" id="CHEBI:15377"/>
        <dbReference type="ChEBI" id="CHEBI:78457"/>
        <dbReference type="ChEBI" id="CHEBI:78458"/>
    </reaction>
    <physiologicalReaction direction="left-to-right" evidence="12">
        <dbReference type="Rhea" id="RHEA:41829"/>
    </physiologicalReaction>
</comment>
<feature type="domain" description="Ketosynthase family 3 (KS3)" evidence="53">
    <location>
        <begin position="34"/>
        <end position="459"/>
    </location>
</feature>
<dbReference type="Pfam" id="PF00109">
    <property type="entry name" value="ketoacyl-synt"/>
    <property type="match status" value="2"/>
</dbReference>
<dbReference type="Pfam" id="PF08659">
    <property type="entry name" value="KR"/>
    <property type="match status" value="2"/>
</dbReference>
<comment type="pathway">
    <text evidence="1">Lipid metabolism.</text>
</comment>
<keyword evidence="5" id="KW-0702">S-nitrosylation</keyword>
<evidence type="ECO:0000256" key="42">
    <source>
        <dbReference type="ARBA" id="ARBA00049109"/>
    </source>
</evidence>
<keyword evidence="9" id="KW-0012">Acyltransferase</keyword>
<dbReference type="SMART" id="SM00822">
    <property type="entry name" value="PKS_KR"/>
    <property type="match status" value="2"/>
</dbReference>
<comment type="catalytic activity">
    <reaction evidence="47">
        <text>butanoyl-[ACP] + malonyl-[ACP] + H(+) = 3-oxohexanoyl-[ACP] + holo-[ACP] + CO2</text>
        <dbReference type="Rhea" id="RHEA:41820"/>
        <dbReference type="Rhea" id="RHEA-COMP:9623"/>
        <dbReference type="Rhea" id="RHEA-COMP:9628"/>
        <dbReference type="Rhea" id="RHEA-COMP:9629"/>
        <dbReference type="Rhea" id="RHEA-COMP:9685"/>
        <dbReference type="ChEBI" id="CHEBI:15378"/>
        <dbReference type="ChEBI" id="CHEBI:16526"/>
        <dbReference type="ChEBI" id="CHEBI:64479"/>
        <dbReference type="ChEBI" id="CHEBI:78449"/>
        <dbReference type="ChEBI" id="CHEBI:78454"/>
        <dbReference type="ChEBI" id="CHEBI:78456"/>
    </reaction>
    <physiologicalReaction direction="left-to-right" evidence="47">
        <dbReference type="Rhea" id="RHEA:41821"/>
    </physiologicalReaction>
</comment>
<evidence type="ECO:0000259" key="52">
    <source>
        <dbReference type="PROSITE" id="PS50075"/>
    </source>
</evidence>
<dbReference type="Pfam" id="PF13602">
    <property type="entry name" value="ADH_zinc_N_2"/>
    <property type="match status" value="1"/>
</dbReference>
<dbReference type="Gene3D" id="3.40.50.11460">
    <property type="match status" value="1"/>
</dbReference>
<evidence type="ECO:0000256" key="43">
    <source>
        <dbReference type="ARBA" id="ARBA00049171"/>
    </source>
</evidence>
<dbReference type="InterPro" id="IPR018201">
    <property type="entry name" value="Ketoacyl_synth_AS"/>
</dbReference>
<dbReference type="InterPro" id="IPR049552">
    <property type="entry name" value="PKS_DH_N"/>
</dbReference>
<sequence>MDASTEEIVEALRGSLKEVTRLRESNKQLLDAASEPIAIVGMSCRFPGGVNTPEKLWQQLVEGRDSISDFPTDRGWDLDGLFDEDPDRPGKTYTRSGGFVEGVADFDAEFFGISPREALGMDPRQRLFLETSWEAFERAGIDPLTLRGSRTAVFAGTSGQDYATRPGQALEGLAGYLLTGNAASVVSGRVSYAFGLEGPAVTVDTACSSSLVALHLAAQALRQDECSLALVGGIGLLSTPGVFMEFSRQRGLAVDGRCKAFAGAADGTGWAEGVGVLVVERLSDAVRGGRRVLAVVRGSAVNQDGASNGLTAPNGPSQQRVIRRALLSAGLSVSDVDVVEAHGTGTRLGDPIEAQALLATYGRGRVGGPLLLGSVKSNIGHTQAAAGVAGVMKMVLALGRGVVPSTLHVDVPTPEVDWSSGGVELVRELCDWPVVGRPRRAGVSSFGVSGTNAHVILEQAPVLVGGVDSPEPEPEPEPGLESGSGSELESGSGLGCGPVGWVVSGKSVGALRAQAGRLRDFVVERPGLRPVDVAVSLVSSRSGFGCRAVVVGSGRDELLAGLDAVVSGVGGVGVVGGGVAGVGGLVGFVFSGQGAQRVGMGRVLYERFPVFAGVFDEVCVLLDGFLGGGGFGCSVRDVVFGLGGGVGGLLDETVFSQAGLFAVEVALFRLLESWGVVPDFLLGHSVGEVVAAHVAGVFSLSDACRLVAARGLLMQGLVAGGAMVAVGLGEGDVLSLVAGWEGRVGVAAVNGPLSVVLSGEREALGEVVDVLVGRGVRVRWLRVSRAFHSPLMEPMLAGFAEVLGGLEFGVPVVPLVSNVTGRVASGQELASVDYWVRQVRGTVRFADGVACLRECGVETFLELGPDAVLSPMVEECVGGSGVRVVSVLRRGRVDDVHALMALGELDLAGHRPDWKAVFAGSGGRVVELPTYAFQRRRYWVDAVGSAPGDVSAAGLGAADHPLLGAALAVAEAKGMLFTSRVSIRSHPWLAEHRVMGSIYFPGTGFLELAMWAGDQVGCSLVEELTLQAPLVLPEHGAVQLQVHLAAPDDSGRRSLTLFSRPDQADPDEPWTRHAVGVLVDGGDPRPSSDLATWPPPGATSVDVSELYERAGAAGFDYGPLFQGLQAAWRRDGDLFVEARLPESAADEATRFGLHPALLDAVLQGVGYGGFVDPTVPGWLPFTWSNVQLWASGASFVRARLAPAPAGGVSAVVADVAGNAIAAVGSLVLRPVTEAPVDGAQRERDNSLYGVDWTPVDGHPVELAAAFVGPVAAVLPAAGTADGCYPDLQTLAAAVAAGRAPVRTVIATVDAPSDGVVPAAHETTQRALALLREFLADERLSGTRLVLVTRGAVSVGAEAPEVTLAPVWGLVRSAQSEHPGRLVLLDLDPDEEAVGIAELLVPDEPQLARRGGRMHAPRLVRLPASPGTVRWDADGTVLVSGGTGTLGAALARHLVAQHGVRHLMLVSRRGPAAPGAAELEAELVGLGATVTVVACDLADRPSAAAILAGIPADRPLKAVVHTAGVTDDGLVESLTTSRLTAVLGPKVDAAWHLHELTRDLDLSAFVLFSSTSGVFGGAGQANYAAGNVFLDALAAQRRAQGLPAHSLAWGWWAETSGMTEKLTDSHLRRINSGGLLPMSTDQGLALFDAALAYDRPLMVPMHLDLAPLRRTRGEVPALLRGLVPARRAVVAAAAAPVNAETDLMRRLAGADVGEQRLIVADLVAAQVAAVLGYAGADAVDRDRAFRELGFDSLTAIDLRNRLGQVTGLRLPATLIFDHPTPASLAEYVRAELIGAIDMEAPTSSDVQAGDPIAIVGMACRFPGGVSSPEDLWDLLARGADGVSEFPEDRGWDLGALLDEDAEAAGTSYTRFGGFLDNVGDFDAEFFGISPREAVAMDPQQRLLLETSWEAFERAGIDPSTLKGSQTGVFTGTSNQDYATRPHRASKEIEGYLLTGNAASIASGRVSYAFGLEGPAVTVDTACSSSLVALHLAAQALRQGECDLALVGGVTVMATPMTFTGFSRQRGLAVDGRCKAFAGAADGTGWAEGVGVLVVERLSDAVRGGRRVLAVVRGSAVNQDGASNGLTAPNGPSQQRVIRRALLSAGLSVSDVDVVEAHGTGTRLGDPIEAQALLATYGRGRVGGPLLLGSVKSNIGHTQAAAGVAGVMKMVLALGRGVVPSTLHVDVPTPEVDWSSGGVELVRELCDWPVVDRPRRAGVSSFGISGTNAHVILEQAPEQAPETAEETDSGPVAWTLSGKNPQAVRDQARRLGAYLDRQPVPGAADVGLALATTRTAFRYRAVVLGDGVDELTGGLASLAEGHRDAGVIEGVVPTTPGKVAFVFSGQGAQRSAMGRELHQRFPAFATALDAVCDELDPRLATAGAERPLREVMFGTDPAHRALLDDTLFTQAALFAFEVAMFRLLESWAVRPDLLLGHSIGEIAAAHLAGVLSLPDACALVAARGGLMRALPPGGAMLAVQASEADITPLLSDGVTIAAVNAPSSVVLSGDEEAITLVAEALRERGSRSKRLAVSHAFHSYRMEPMLAEFRRTVERLMFQPAELTIVSTTTGQQLGADEMRSVDYWVRQVREPVRFADGISTLLAAGVDVVVELGPDAVLAPMVAECLTESGSDPKVGVVPMVRKGQTEDRWALTAVAELHVRGHGPDWRALVPDRARVVELPTYAFQHRRYWLESVPPVDAGRGALGHPLLNEVVTLAGSDRLLLTGRLSRRAQPWLAEHVVSGRRLLPGTAFVDLAMRAGDEVGCDVVRELTLHAPLLLPHDADVAVQVQVGLPDESGSRSLEIYSRIENRGTDEPWTRHADGVLERGDGEASRFDLGQWPPAGARRLDVDGLYEDCARAGFDYGPTFRGLRAVWRRDDEVFAEVALPESATDDAEEFGIHPALFDAVLHATGYRHLGDDPEAARVPFAWSGVRLWASGPTAVRARITSATAGAVSLEVADPLGKPVLAVAELVLRPAPAVAPEVRPVRSDALFELEWTELPASPPQATTAVGLGDGPFDPEVRSYPDLATLGATVDSGMPVPDAVLVRWVSEFTGEFLDVAGAHETAGHCLALIRAWVADERFAASRLVVLTQGAVDAGAGSRVTDPVAAPVWGLVRSVQSEHPGRIVIVDGDPRGTVLPTNLVGTVLAADEPQLAIRLGRLFAPRLSRGTGAGVLAPPAGTAWRMDVGAVGTLDGLAVVPCPQVLEPLGPGQVRVAVRAAGLNFRDVLNVLGQYPGDAGLMGLEGAGYVVATGPDVTSCVPGDRVMGLLPGAFGPLAVTDHRLLVRIPDGWSFVRAASVPVAFLTAYFGLCDLAGLKPGESVLVHAGAGGVGMAAVQLAAHLGAEVFATASPRKWDALRALGLDDEHIASSRDTGFEERFATAAGGRGLDVVLDSLAGEMVDASLRLMGPAGRFVEMGKSDVRDPDEVVARHPGVSYRTFELTEAGPERLGQILAEVVTLIDTGVLRPPPTSSWDVRRAGEAFRFMGQANHIGKIVLTLPATWDVSGTVLITGGTGTLGGLLARHLVTVHGARHLLLVSRRGSDGDGAAELVAELTDLGADVQVVSCDVADRDDLARLLARIPRTRPLVAVMHAAGVVDDGVIESLTPERLHAVLRPKLDAAVNLHELTRAMDLSAFVLFSSAAGILGSPGQANYAAANVFLDALAAYRRGQGLPAQSLAWGLWAQESGITARLSEGDRSRIARGGVEPLSSAEALSLFDAQWDAADPVVLPMRLDVAGLGGTGAEVPPLLRELVRPARRRAATGPAAEGEHDRLTGQLAAAATETEREAIVAEVVAGHLATVLGHAAPDRIEVERPFLELGLDSLTAVELRNRLSRATGLRLPTGVVFDRPTVGALAGYLRSRLGPVDTQGQQVPAEPDSLGPVASLYWRACELGKYDEGSEMLRVAAQLSPMFDESAGLDAAPEPVRLSTGATVPRLLCLPSATPVAGPHEYAKFAGYYRGIRDVAVLPQPGFIEGERLPASMAALASTHAAAALRYAGDEPFVLVGRSAGGWIAHAVATRLEQMGRPPAAVVLIDSYSPTLGYGWLNGSITREMLDRESKFTLLNDVRLTAMGAYHRLMADWKPSPTSVPTLFLRASEPWSDEVLEMAGEHDGWQARWDLPHVGLDVPGNHFTLLEEHAEAAAEVVHNWLPSLTEELTA</sequence>
<evidence type="ECO:0000256" key="17">
    <source>
        <dbReference type="ARBA" id="ARBA00023401"/>
    </source>
</evidence>
<dbReference type="Pfam" id="PF21089">
    <property type="entry name" value="PKS_DH_N"/>
    <property type="match status" value="2"/>
</dbReference>
<comment type="function">
    <text evidence="19">Fatty acid synthetase is a multifunctional enzyme that catalyzes the de novo biosynthesis of long-chain saturated fatty acids starting from acetyl-CoA and malonyl-CoA in the presence of NADPH. This multifunctional protein contains 7 catalytic activities and a site for the binding of the prosthetic group 4'-phosphopantetheine of the acyl carrier protein ([ACP]) domain.</text>
</comment>
<feature type="active site" description="Proton donor; for dehydratase activity" evidence="50">
    <location>
        <position position="1159"/>
    </location>
</feature>
<evidence type="ECO:0000256" key="38">
    <source>
        <dbReference type="ARBA" id="ARBA00048691"/>
    </source>
</evidence>
<comment type="catalytic activity">
    <reaction evidence="26">
        <text>dodecanoyl-[ACP] + malonyl-[ACP] + H(+) = 3-oxotetradecanoyl-[ACP] + holo-[ACP] + CO2</text>
        <dbReference type="Rhea" id="RHEA:41884"/>
        <dbReference type="Rhea" id="RHEA-COMP:9623"/>
        <dbReference type="Rhea" id="RHEA-COMP:9644"/>
        <dbReference type="Rhea" id="RHEA-COMP:9645"/>
        <dbReference type="Rhea" id="RHEA-COMP:9685"/>
        <dbReference type="ChEBI" id="CHEBI:15378"/>
        <dbReference type="ChEBI" id="CHEBI:16526"/>
        <dbReference type="ChEBI" id="CHEBI:64479"/>
        <dbReference type="ChEBI" id="CHEBI:65264"/>
        <dbReference type="ChEBI" id="CHEBI:78449"/>
        <dbReference type="ChEBI" id="CHEBI:78473"/>
    </reaction>
    <physiologicalReaction direction="left-to-right" evidence="26">
        <dbReference type="Rhea" id="RHEA:41885"/>
    </physiologicalReaction>
</comment>
<evidence type="ECO:0000256" key="40">
    <source>
        <dbReference type="ARBA" id="ARBA00048935"/>
    </source>
</evidence>
<evidence type="ECO:0000256" key="50">
    <source>
        <dbReference type="PROSITE-ProRule" id="PRU01363"/>
    </source>
</evidence>
<evidence type="ECO:0000256" key="18">
    <source>
        <dbReference type="ARBA" id="ARBA00023402"/>
    </source>
</evidence>
<dbReference type="Gene3D" id="3.30.70.3290">
    <property type="match status" value="2"/>
</dbReference>
<feature type="active site" description="Proton donor; for dehydratase activity" evidence="50">
    <location>
        <position position="2905"/>
    </location>
</feature>
<comment type="catalytic activity">
    <reaction evidence="42">
        <text>decanoyl-[ACP] + malonyl-[ACP] + H(+) = 3-oxododecanoyl-[ACP] + holo-[ACP] + CO2</text>
        <dbReference type="Rhea" id="RHEA:41868"/>
        <dbReference type="Rhea" id="RHEA-COMP:9623"/>
        <dbReference type="Rhea" id="RHEA-COMP:9640"/>
        <dbReference type="Rhea" id="RHEA-COMP:9641"/>
        <dbReference type="Rhea" id="RHEA-COMP:9685"/>
        <dbReference type="ChEBI" id="CHEBI:15378"/>
        <dbReference type="ChEBI" id="CHEBI:16526"/>
        <dbReference type="ChEBI" id="CHEBI:64479"/>
        <dbReference type="ChEBI" id="CHEBI:78449"/>
        <dbReference type="ChEBI" id="CHEBI:78468"/>
        <dbReference type="ChEBI" id="CHEBI:78469"/>
    </reaction>
    <physiologicalReaction direction="left-to-right" evidence="42">
        <dbReference type="Rhea" id="RHEA:41869"/>
    </physiologicalReaction>
</comment>
<feature type="region of interest" description="N-terminal hotdog fold" evidence="50">
    <location>
        <begin position="960"/>
        <end position="1085"/>
    </location>
</feature>
<feature type="active site" description="Proton acceptor; for dehydratase activity" evidence="50">
    <location>
        <position position="2738"/>
    </location>
</feature>
<organism evidence="55 56">
    <name type="scientific">Micromonospora pisi</name>
    <dbReference type="NCBI Taxonomy" id="589240"/>
    <lineage>
        <taxon>Bacteria</taxon>
        <taxon>Bacillati</taxon>
        <taxon>Actinomycetota</taxon>
        <taxon>Actinomycetes</taxon>
        <taxon>Micromonosporales</taxon>
        <taxon>Micromonosporaceae</taxon>
        <taxon>Micromonospora</taxon>
    </lineage>
</organism>
<feature type="domain" description="Carrier" evidence="52">
    <location>
        <begin position="1716"/>
        <end position="1791"/>
    </location>
</feature>
<dbReference type="PROSITE" id="PS00012">
    <property type="entry name" value="PHOSPHOPANTETHEINE"/>
    <property type="match status" value="2"/>
</dbReference>
<name>A0A495JTP1_9ACTN</name>
<dbReference type="Pfam" id="PF00698">
    <property type="entry name" value="Acyl_transf_1"/>
    <property type="match status" value="2"/>
</dbReference>
<comment type="catalytic activity">
    <reaction evidence="28">
        <text>(2E)-hexenoyl-[ACP] + NADPH + H(+) = hexanoyl-[ACP] + NADP(+)</text>
        <dbReference type="Rhea" id="RHEA:41832"/>
        <dbReference type="Rhea" id="RHEA-COMP:9631"/>
        <dbReference type="Rhea" id="RHEA-COMP:9632"/>
        <dbReference type="ChEBI" id="CHEBI:15378"/>
        <dbReference type="ChEBI" id="CHEBI:57783"/>
        <dbReference type="ChEBI" id="CHEBI:58349"/>
        <dbReference type="ChEBI" id="CHEBI:78458"/>
        <dbReference type="ChEBI" id="CHEBI:78459"/>
    </reaction>
    <physiologicalReaction direction="left-to-right" evidence="28">
        <dbReference type="Rhea" id="RHEA:41833"/>
    </physiologicalReaction>
</comment>
<comment type="catalytic activity">
    <reaction evidence="29">
        <text>3-oxobutanoyl-[ACP] + NADPH + H(+) = (3R)-hydroxybutanoyl-[ACP] + NADP(+)</text>
        <dbReference type="Rhea" id="RHEA:41804"/>
        <dbReference type="Rhea" id="RHEA-COMP:9625"/>
        <dbReference type="Rhea" id="RHEA-COMP:9626"/>
        <dbReference type="ChEBI" id="CHEBI:15378"/>
        <dbReference type="ChEBI" id="CHEBI:57783"/>
        <dbReference type="ChEBI" id="CHEBI:58349"/>
        <dbReference type="ChEBI" id="CHEBI:78450"/>
        <dbReference type="ChEBI" id="CHEBI:78451"/>
    </reaction>
    <physiologicalReaction direction="left-to-right" evidence="29">
        <dbReference type="Rhea" id="RHEA:41805"/>
    </physiologicalReaction>
</comment>
<dbReference type="SMART" id="SM00827">
    <property type="entry name" value="PKS_AT"/>
    <property type="match status" value="2"/>
</dbReference>
<dbReference type="InterPro" id="IPR001227">
    <property type="entry name" value="Ac_transferase_dom_sf"/>
</dbReference>
<comment type="catalytic activity">
    <reaction evidence="25">
        <text>(2E)-butenoyl-[ACP] + NADPH + H(+) = butanoyl-[ACP] + NADP(+)</text>
        <dbReference type="Rhea" id="RHEA:41812"/>
        <dbReference type="Rhea" id="RHEA-COMP:9627"/>
        <dbReference type="Rhea" id="RHEA-COMP:9628"/>
        <dbReference type="ChEBI" id="CHEBI:15378"/>
        <dbReference type="ChEBI" id="CHEBI:57783"/>
        <dbReference type="ChEBI" id="CHEBI:58349"/>
        <dbReference type="ChEBI" id="CHEBI:78453"/>
        <dbReference type="ChEBI" id="CHEBI:78454"/>
    </reaction>
    <physiologicalReaction direction="left-to-right" evidence="25">
        <dbReference type="Rhea" id="RHEA:41813"/>
    </physiologicalReaction>
</comment>
<evidence type="ECO:0000256" key="27">
    <source>
        <dbReference type="ARBA" id="ARBA00047810"/>
    </source>
</evidence>
<feature type="domain" description="Ketosynthase family 3 (KS3)" evidence="53">
    <location>
        <begin position="1808"/>
        <end position="2233"/>
    </location>
</feature>
<feature type="domain" description="PKS/mFAS DH" evidence="54">
    <location>
        <begin position="2706"/>
        <end position="2983"/>
    </location>
</feature>
<evidence type="ECO:0000256" key="51">
    <source>
        <dbReference type="SAM" id="MobiDB-lite"/>
    </source>
</evidence>
<dbReference type="SUPFAM" id="SSF53901">
    <property type="entry name" value="Thiolase-like"/>
    <property type="match status" value="2"/>
</dbReference>
<dbReference type="PANTHER" id="PTHR43775">
    <property type="entry name" value="FATTY ACID SYNTHASE"/>
    <property type="match status" value="1"/>
</dbReference>
<dbReference type="OrthoDB" id="5476359at2"/>
<comment type="catalytic activity">
    <reaction evidence="13">
        <text>(3R)-hydroxydecanoyl-[ACP] = (2E)-decenoyl-[ACP] + H2O</text>
        <dbReference type="Rhea" id="RHEA:41860"/>
        <dbReference type="Rhea" id="RHEA-COMP:9638"/>
        <dbReference type="Rhea" id="RHEA-COMP:9639"/>
        <dbReference type="ChEBI" id="CHEBI:15377"/>
        <dbReference type="ChEBI" id="CHEBI:78466"/>
        <dbReference type="ChEBI" id="CHEBI:78467"/>
    </reaction>
    <physiologicalReaction direction="left-to-right" evidence="13">
        <dbReference type="Rhea" id="RHEA:41861"/>
    </physiologicalReaction>
</comment>
<feature type="active site" description="Proton acceptor; for dehydratase activity" evidence="50">
    <location>
        <position position="992"/>
    </location>
</feature>
<dbReference type="SUPFAM" id="SSF52151">
    <property type="entry name" value="FabD/lysophospholipase-like"/>
    <property type="match status" value="2"/>
</dbReference>
<dbReference type="GO" id="GO:0004312">
    <property type="term" value="F:fatty acid synthase activity"/>
    <property type="evidence" value="ECO:0007669"/>
    <property type="project" value="TreeGrafter"/>
</dbReference>
<comment type="catalytic activity">
    <reaction evidence="22">
        <text>a (3R)-hydroxyacyl-[ACP] + NADP(+) = a 3-oxoacyl-[ACP] + NADPH + H(+)</text>
        <dbReference type="Rhea" id="RHEA:17397"/>
        <dbReference type="Rhea" id="RHEA-COMP:9916"/>
        <dbReference type="Rhea" id="RHEA-COMP:9945"/>
        <dbReference type="ChEBI" id="CHEBI:15378"/>
        <dbReference type="ChEBI" id="CHEBI:57783"/>
        <dbReference type="ChEBI" id="CHEBI:58349"/>
        <dbReference type="ChEBI" id="CHEBI:78776"/>
        <dbReference type="ChEBI" id="CHEBI:78827"/>
        <dbReference type="EC" id="1.1.1.100"/>
    </reaction>
    <physiologicalReaction direction="right-to-left" evidence="22">
        <dbReference type="Rhea" id="RHEA:17399"/>
    </physiologicalReaction>
</comment>
<dbReference type="PROSITE" id="PS52004">
    <property type="entry name" value="KS3_2"/>
    <property type="match status" value="2"/>
</dbReference>
<comment type="catalytic activity">
    <reaction evidence="24">
        <text>tetradecanoyl-[ACP] + malonyl-[ACP] + H(+) = 3-oxohexadecanoyl-[ACP] + holo-[ACP] + CO2</text>
        <dbReference type="Rhea" id="RHEA:41900"/>
        <dbReference type="Rhea" id="RHEA-COMP:9623"/>
        <dbReference type="Rhea" id="RHEA-COMP:9648"/>
        <dbReference type="Rhea" id="RHEA-COMP:9649"/>
        <dbReference type="Rhea" id="RHEA-COMP:9685"/>
        <dbReference type="ChEBI" id="CHEBI:15378"/>
        <dbReference type="ChEBI" id="CHEBI:16526"/>
        <dbReference type="ChEBI" id="CHEBI:64479"/>
        <dbReference type="ChEBI" id="CHEBI:78449"/>
        <dbReference type="ChEBI" id="CHEBI:78477"/>
        <dbReference type="ChEBI" id="CHEBI:78478"/>
    </reaction>
    <physiologicalReaction direction="left-to-right" evidence="24">
        <dbReference type="Rhea" id="RHEA:41901"/>
    </physiologicalReaction>
</comment>
<comment type="catalytic activity">
    <reaction evidence="44">
        <text>3-oxododecanoyl-[ACP] + NADPH + H(+) = (3R)-hydroxydodecanoyl-[ACP] + NADP(+)</text>
        <dbReference type="Rhea" id="RHEA:41872"/>
        <dbReference type="Rhea" id="RHEA-COMP:9641"/>
        <dbReference type="Rhea" id="RHEA-COMP:9642"/>
        <dbReference type="ChEBI" id="CHEBI:15378"/>
        <dbReference type="ChEBI" id="CHEBI:57783"/>
        <dbReference type="ChEBI" id="CHEBI:58349"/>
        <dbReference type="ChEBI" id="CHEBI:78469"/>
        <dbReference type="ChEBI" id="CHEBI:78470"/>
    </reaction>
    <physiologicalReaction direction="left-to-right" evidence="44">
        <dbReference type="Rhea" id="RHEA:41873"/>
    </physiologicalReaction>
</comment>
<dbReference type="Pfam" id="PF00550">
    <property type="entry name" value="PP-binding"/>
    <property type="match status" value="2"/>
</dbReference>
<evidence type="ECO:0000256" key="2">
    <source>
        <dbReference type="ARBA" id="ARBA00022450"/>
    </source>
</evidence>
<evidence type="ECO:0000256" key="29">
    <source>
        <dbReference type="ARBA" id="ARBA00047953"/>
    </source>
</evidence>
<keyword evidence="3" id="KW-0597">Phosphoprotein</keyword>
<dbReference type="Gene3D" id="3.40.50.720">
    <property type="entry name" value="NAD(P)-binding Rossmann-like Domain"/>
    <property type="match status" value="2"/>
</dbReference>
<dbReference type="PANTHER" id="PTHR43775:SF51">
    <property type="entry name" value="INACTIVE PHENOLPHTHIOCEROL SYNTHESIS POLYKETIDE SYNTHASE TYPE I PKS1-RELATED"/>
    <property type="match status" value="1"/>
</dbReference>
<evidence type="ECO:0000256" key="25">
    <source>
        <dbReference type="ARBA" id="ARBA00047500"/>
    </source>
</evidence>
<evidence type="ECO:0000256" key="26">
    <source>
        <dbReference type="ARBA" id="ARBA00047578"/>
    </source>
</evidence>
<evidence type="ECO:0000256" key="5">
    <source>
        <dbReference type="ARBA" id="ARBA00022799"/>
    </source>
</evidence>
<dbReference type="InterPro" id="IPR020806">
    <property type="entry name" value="PKS_PP-bd"/>
</dbReference>
<evidence type="ECO:0000256" key="39">
    <source>
        <dbReference type="ARBA" id="ARBA00048704"/>
    </source>
</evidence>
<comment type="catalytic activity">
    <reaction evidence="34">
        <text>(2E)-octenoyl-[ACP] + NADPH + H(+) = octanoyl-[ACP] + NADP(+)</text>
        <dbReference type="Rhea" id="RHEA:41848"/>
        <dbReference type="Rhea" id="RHEA-COMP:9635"/>
        <dbReference type="Rhea" id="RHEA-COMP:9636"/>
        <dbReference type="ChEBI" id="CHEBI:15378"/>
        <dbReference type="ChEBI" id="CHEBI:57783"/>
        <dbReference type="ChEBI" id="CHEBI:58349"/>
        <dbReference type="ChEBI" id="CHEBI:78462"/>
        <dbReference type="ChEBI" id="CHEBI:78463"/>
    </reaction>
    <physiologicalReaction direction="left-to-right" evidence="34">
        <dbReference type="Rhea" id="RHEA:41849"/>
    </physiologicalReaction>
</comment>
<dbReference type="SUPFAM" id="SSF53474">
    <property type="entry name" value="alpha/beta-Hydrolases"/>
    <property type="match status" value="1"/>
</dbReference>
<dbReference type="SMART" id="SM01294">
    <property type="entry name" value="PKS_PP_betabranch"/>
    <property type="match status" value="2"/>
</dbReference>
<evidence type="ECO:0000256" key="31">
    <source>
        <dbReference type="ARBA" id="ARBA00048051"/>
    </source>
</evidence>
<evidence type="ECO:0000256" key="1">
    <source>
        <dbReference type="ARBA" id="ARBA00005189"/>
    </source>
</evidence>
<dbReference type="FunFam" id="1.10.1200.10:FF:000007">
    <property type="entry name" value="Probable polyketide synthase pks17"/>
    <property type="match status" value="2"/>
</dbReference>
<dbReference type="InterPro" id="IPR013968">
    <property type="entry name" value="PKS_KR"/>
</dbReference>
<dbReference type="InterPro" id="IPR020843">
    <property type="entry name" value="ER"/>
</dbReference>
<evidence type="ECO:0000256" key="6">
    <source>
        <dbReference type="ARBA" id="ARBA00022898"/>
    </source>
</evidence>
<comment type="catalytic activity">
    <reaction evidence="11">
        <text>(3R)-hydroxydodecanoyl-[ACP] = (2E)-dodecenoyl-[ACP] + H2O</text>
        <dbReference type="Rhea" id="RHEA:41876"/>
        <dbReference type="Rhea" id="RHEA-COMP:9642"/>
        <dbReference type="Rhea" id="RHEA-COMP:9643"/>
        <dbReference type="ChEBI" id="CHEBI:15377"/>
        <dbReference type="ChEBI" id="CHEBI:78470"/>
        <dbReference type="ChEBI" id="CHEBI:78472"/>
    </reaction>
    <physiologicalReaction direction="left-to-right" evidence="11">
        <dbReference type="Rhea" id="RHEA:41877"/>
    </physiologicalReaction>
</comment>
<dbReference type="InterPro" id="IPR020841">
    <property type="entry name" value="PKS_Beta-ketoAc_synthase_dom"/>
</dbReference>
<dbReference type="InterPro" id="IPR011032">
    <property type="entry name" value="GroES-like_sf"/>
</dbReference>
<dbReference type="InterPro" id="IPR032821">
    <property type="entry name" value="PKS_assoc"/>
</dbReference>
<dbReference type="SMART" id="SM00823">
    <property type="entry name" value="PKS_PP"/>
    <property type="match status" value="2"/>
</dbReference>
<evidence type="ECO:0000256" key="21">
    <source>
        <dbReference type="ARBA" id="ARBA00047394"/>
    </source>
</evidence>
<dbReference type="InterPro" id="IPR049900">
    <property type="entry name" value="PKS_mFAS_DH"/>
</dbReference>
<evidence type="ECO:0000256" key="24">
    <source>
        <dbReference type="ARBA" id="ARBA00047451"/>
    </source>
</evidence>
<dbReference type="SUPFAM" id="SSF50129">
    <property type="entry name" value="GroES-like"/>
    <property type="match status" value="1"/>
</dbReference>
<evidence type="ECO:0000256" key="36">
    <source>
        <dbReference type="ARBA" id="ARBA00048571"/>
    </source>
</evidence>
<dbReference type="Gene3D" id="3.10.129.110">
    <property type="entry name" value="Polyketide synthase dehydratase"/>
    <property type="match status" value="2"/>
</dbReference>
<keyword evidence="56" id="KW-1185">Reference proteome</keyword>
<protein>
    <submittedName>
        <fullName evidence="55">Acyl transferase domain-containing protein</fullName>
    </submittedName>
</protein>
<dbReference type="Proteomes" id="UP000277671">
    <property type="component" value="Unassembled WGS sequence"/>
</dbReference>
<evidence type="ECO:0000256" key="32">
    <source>
        <dbReference type="ARBA" id="ARBA00048281"/>
    </source>
</evidence>
<dbReference type="InterPro" id="IPR014031">
    <property type="entry name" value="Ketoacyl_synth_C"/>
</dbReference>
<evidence type="ECO:0000256" key="7">
    <source>
        <dbReference type="ARBA" id="ARBA00023239"/>
    </source>
</evidence>
<evidence type="ECO:0000256" key="4">
    <source>
        <dbReference type="ARBA" id="ARBA00022679"/>
    </source>
</evidence>
<dbReference type="Gene3D" id="3.90.180.10">
    <property type="entry name" value="Medium-chain alcohol dehydrogenases, catalytic domain"/>
    <property type="match status" value="1"/>
</dbReference>
<keyword evidence="8" id="KW-0511">Multifunctional enzyme</keyword>
<evidence type="ECO:0000256" key="49">
    <source>
        <dbReference type="ARBA" id="ARBA00049533"/>
    </source>
</evidence>
<dbReference type="GO" id="GO:0006633">
    <property type="term" value="P:fatty acid biosynthetic process"/>
    <property type="evidence" value="ECO:0007669"/>
    <property type="project" value="InterPro"/>
</dbReference>
<keyword evidence="6" id="KW-0663">Pyridoxal phosphate</keyword>
<proteinExistence type="predicted"/>
<evidence type="ECO:0000259" key="54">
    <source>
        <dbReference type="PROSITE" id="PS52019"/>
    </source>
</evidence>
<feature type="compositionally biased region" description="Low complexity" evidence="51">
    <location>
        <begin position="479"/>
        <end position="491"/>
    </location>
</feature>
<comment type="caution">
    <text evidence="55">The sequence shown here is derived from an EMBL/GenBank/DDBJ whole genome shotgun (WGS) entry which is preliminary data.</text>
</comment>
<evidence type="ECO:0000256" key="34">
    <source>
        <dbReference type="ARBA" id="ARBA00048420"/>
    </source>
</evidence>
<dbReference type="EMBL" id="RBKT01000001">
    <property type="protein sequence ID" value="RKR91915.1"/>
    <property type="molecule type" value="Genomic_DNA"/>
</dbReference>
<comment type="catalytic activity">
    <reaction evidence="18">
        <text>(3R)-hydroxybutanoyl-[ACP] = (2E)-butenoyl-[ACP] + H2O</text>
        <dbReference type="Rhea" id="RHEA:41808"/>
        <dbReference type="Rhea" id="RHEA-COMP:9626"/>
        <dbReference type="Rhea" id="RHEA-COMP:9627"/>
        <dbReference type="ChEBI" id="CHEBI:15377"/>
        <dbReference type="ChEBI" id="CHEBI:78451"/>
        <dbReference type="ChEBI" id="CHEBI:78453"/>
    </reaction>
    <physiologicalReaction direction="left-to-right" evidence="18">
        <dbReference type="Rhea" id="RHEA:41809"/>
    </physiologicalReaction>
</comment>
<dbReference type="FunFam" id="3.40.47.10:FF:000019">
    <property type="entry name" value="Polyketide synthase type I"/>
    <property type="match status" value="2"/>
</dbReference>
<evidence type="ECO:0000256" key="47">
    <source>
        <dbReference type="ARBA" id="ARBA00049449"/>
    </source>
</evidence>
<evidence type="ECO:0000256" key="28">
    <source>
        <dbReference type="ARBA" id="ARBA00047897"/>
    </source>
</evidence>
<evidence type="ECO:0000256" key="19">
    <source>
        <dbReference type="ARBA" id="ARBA00023442"/>
    </source>
</evidence>
<evidence type="ECO:0000256" key="9">
    <source>
        <dbReference type="ARBA" id="ARBA00023315"/>
    </source>
</evidence>
<dbReference type="SMART" id="SM00829">
    <property type="entry name" value="PKS_ER"/>
    <property type="match status" value="1"/>
</dbReference>
<keyword evidence="4 55" id="KW-0808">Transferase</keyword>
<dbReference type="FunFam" id="3.90.180.10:FF:000032">
    <property type="entry name" value="Probable polyketide synthase pks1"/>
    <property type="match status" value="1"/>
</dbReference>
<dbReference type="InterPro" id="IPR009081">
    <property type="entry name" value="PP-bd_ACP"/>
</dbReference>
<comment type="catalytic activity">
    <reaction evidence="30">
        <text>acetyl-[ACP] + malonyl-[ACP] + H(+) = 3-oxobutanoyl-[ACP] + holo-[ACP] + CO2</text>
        <dbReference type="Rhea" id="RHEA:41800"/>
        <dbReference type="Rhea" id="RHEA-COMP:9621"/>
        <dbReference type="Rhea" id="RHEA-COMP:9623"/>
        <dbReference type="Rhea" id="RHEA-COMP:9625"/>
        <dbReference type="Rhea" id="RHEA-COMP:9685"/>
        <dbReference type="ChEBI" id="CHEBI:15378"/>
        <dbReference type="ChEBI" id="CHEBI:16526"/>
        <dbReference type="ChEBI" id="CHEBI:64479"/>
        <dbReference type="ChEBI" id="CHEBI:78446"/>
        <dbReference type="ChEBI" id="CHEBI:78449"/>
        <dbReference type="ChEBI" id="CHEBI:78450"/>
    </reaction>
    <physiologicalReaction direction="left-to-right" evidence="30">
        <dbReference type="Rhea" id="RHEA:41801"/>
    </physiologicalReaction>
</comment>
<evidence type="ECO:0000256" key="10">
    <source>
        <dbReference type="ARBA" id="ARBA00023332"/>
    </source>
</evidence>
<dbReference type="InterPro" id="IPR013154">
    <property type="entry name" value="ADH-like_N"/>
</dbReference>
<comment type="catalytic activity">
    <reaction evidence="41">
        <text>(2E)-octadecenoyl-[ACP] + NADPH + H(+) = octadecanoyl-[ACP] + NADP(+)</text>
        <dbReference type="Rhea" id="RHEA:41928"/>
        <dbReference type="Rhea" id="RHEA-COMP:9655"/>
        <dbReference type="Rhea" id="RHEA-COMP:9656"/>
        <dbReference type="ChEBI" id="CHEBI:15378"/>
        <dbReference type="ChEBI" id="CHEBI:57783"/>
        <dbReference type="ChEBI" id="CHEBI:58349"/>
        <dbReference type="ChEBI" id="CHEBI:78489"/>
        <dbReference type="ChEBI" id="CHEBI:78495"/>
    </reaction>
    <physiologicalReaction direction="left-to-right" evidence="41">
        <dbReference type="Rhea" id="RHEA:41929"/>
    </physiologicalReaction>
</comment>
<dbReference type="PROSITE" id="PS50075">
    <property type="entry name" value="CARRIER"/>
    <property type="match status" value="2"/>
</dbReference>
<evidence type="ECO:0000256" key="11">
    <source>
        <dbReference type="ARBA" id="ARBA00023351"/>
    </source>
</evidence>
<comment type="catalytic activity">
    <reaction evidence="45">
        <text>3-oxohexadecanoyl-[ACP] + NADPH + H(+) = (3R)-hydroxyhexadecanoyl-[ACP] + NADP(+)</text>
        <dbReference type="Rhea" id="RHEA:41904"/>
        <dbReference type="Rhea" id="RHEA-COMP:9649"/>
        <dbReference type="Rhea" id="RHEA-COMP:9650"/>
        <dbReference type="ChEBI" id="CHEBI:15378"/>
        <dbReference type="ChEBI" id="CHEBI:57783"/>
        <dbReference type="ChEBI" id="CHEBI:58349"/>
        <dbReference type="ChEBI" id="CHEBI:78478"/>
        <dbReference type="ChEBI" id="CHEBI:78480"/>
    </reaction>
    <physiologicalReaction direction="left-to-right" evidence="45">
        <dbReference type="Rhea" id="RHEA:41905"/>
    </physiologicalReaction>
</comment>
<feature type="domain" description="Carrier" evidence="52">
    <location>
        <begin position="3791"/>
        <end position="3866"/>
    </location>
</feature>
<dbReference type="Gene3D" id="1.10.1200.10">
    <property type="entry name" value="ACP-like"/>
    <property type="match status" value="2"/>
</dbReference>
<comment type="catalytic activity">
    <reaction evidence="31">
        <text>hexadecanoyl-[ACP] + malonyl-[ACP] + H(+) = 3-oxooctadecanoyl-[ACP] + holo-[ACP] + CO2</text>
        <dbReference type="Rhea" id="RHEA:41916"/>
        <dbReference type="Rhea" id="RHEA-COMP:9623"/>
        <dbReference type="Rhea" id="RHEA-COMP:9652"/>
        <dbReference type="Rhea" id="RHEA-COMP:9653"/>
        <dbReference type="Rhea" id="RHEA-COMP:9685"/>
        <dbReference type="ChEBI" id="CHEBI:15378"/>
        <dbReference type="ChEBI" id="CHEBI:16526"/>
        <dbReference type="ChEBI" id="CHEBI:64479"/>
        <dbReference type="ChEBI" id="CHEBI:78449"/>
        <dbReference type="ChEBI" id="CHEBI:78483"/>
        <dbReference type="ChEBI" id="CHEBI:78487"/>
    </reaction>
    <physiologicalReaction direction="left-to-right" evidence="31">
        <dbReference type="Rhea" id="RHEA:41917"/>
    </physiologicalReaction>
</comment>
<dbReference type="SUPFAM" id="SSF47336">
    <property type="entry name" value="ACP-like"/>
    <property type="match status" value="2"/>
</dbReference>
<dbReference type="GO" id="GO:0004316">
    <property type="term" value="F:3-oxoacyl-[acyl-carrier-protein] reductase (NADPH) activity"/>
    <property type="evidence" value="ECO:0007669"/>
    <property type="project" value="UniProtKB-EC"/>
</dbReference>
<comment type="catalytic activity">
    <reaction evidence="14">
        <text>a (3R)-hydroxyacyl-[ACP] = a (2E)-enoyl-[ACP] + H2O</text>
        <dbReference type="Rhea" id="RHEA:13097"/>
        <dbReference type="Rhea" id="RHEA-COMP:9925"/>
        <dbReference type="Rhea" id="RHEA-COMP:9945"/>
        <dbReference type="ChEBI" id="CHEBI:15377"/>
        <dbReference type="ChEBI" id="CHEBI:78784"/>
        <dbReference type="ChEBI" id="CHEBI:78827"/>
        <dbReference type="EC" id="4.2.1.59"/>
    </reaction>
    <physiologicalReaction direction="left-to-right" evidence="14">
        <dbReference type="Rhea" id="RHEA:13098"/>
    </physiologicalReaction>
</comment>
<dbReference type="GO" id="GO:0031177">
    <property type="term" value="F:phosphopantetheine binding"/>
    <property type="evidence" value="ECO:0007669"/>
    <property type="project" value="InterPro"/>
</dbReference>
<dbReference type="Pfam" id="PF16197">
    <property type="entry name" value="KAsynt_C_assoc"/>
    <property type="match status" value="2"/>
</dbReference>
<dbReference type="InterPro" id="IPR036291">
    <property type="entry name" value="NAD(P)-bd_dom_sf"/>
</dbReference>
<dbReference type="InterPro" id="IPR055123">
    <property type="entry name" value="SpnB-like_Rossmann"/>
</dbReference>
<evidence type="ECO:0000256" key="35">
    <source>
        <dbReference type="ARBA" id="ARBA00048506"/>
    </source>
</evidence>
<evidence type="ECO:0000256" key="3">
    <source>
        <dbReference type="ARBA" id="ARBA00022553"/>
    </source>
</evidence>
<evidence type="ECO:0000256" key="30">
    <source>
        <dbReference type="ARBA" id="ARBA00047961"/>
    </source>
</evidence>
<dbReference type="GO" id="GO:0004315">
    <property type="term" value="F:3-oxoacyl-[acyl-carrier-protein] synthase activity"/>
    <property type="evidence" value="ECO:0007669"/>
    <property type="project" value="UniProtKB-EC"/>
</dbReference>
<evidence type="ECO:0000256" key="37">
    <source>
        <dbReference type="ARBA" id="ARBA00048650"/>
    </source>
</evidence>
<dbReference type="PROSITE" id="PS00606">
    <property type="entry name" value="KS3_1"/>
    <property type="match status" value="2"/>
</dbReference>
<dbReference type="Pfam" id="PF14765">
    <property type="entry name" value="PS-DH"/>
    <property type="match status" value="2"/>
</dbReference>
<dbReference type="InterPro" id="IPR014030">
    <property type="entry name" value="Ketoacyl_synth_N"/>
</dbReference>
<dbReference type="CDD" id="cd08956">
    <property type="entry name" value="KR_3_FAS_SDR_x"/>
    <property type="match status" value="2"/>
</dbReference>
<comment type="catalytic activity">
    <reaction evidence="43">
        <text>(2E)-tetradecenoyl-[ACP] + NADPH + H(+) = tetradecanoyl-[ACP] + NADP(+)</text>
        <dbReference type="Rhea" id="RHEA:41896"/>
        <dbReference type="Rhea" id="RHEA-COMP:9647"/>
        <dbReference type="Rhea" id="RHEA-COMP:9648"/>
        <dbReference type="ChEBI" id="CHEBI:15378"/>
        <dbReference type="ChEBI" id="CHEBI:57783"/>
        <dbReference type="ChEBI" id="CHEBI:58349"/>
        <dbReference type="ChEBI" id="CHEBI:78475"/>
        <dbReference type="ChEBI" id="CHEBI:78477"/>
    </reaction>
    <physiologicalReaction direction="left-to-right" evidence="43">
        <dbReference type="Rhea" id="RHEA:41897"/>
    </physiologicalReaction>
</comment>
<evidence type="ECO:0000256" key="44">
    <source>
        <dbReference type="ARBA" id="ARBA00049263"/>
    </source>
</evidence>
<dbReference type="Gene3D" id="3.40.366.10">
    <property type="entry name" value="Malonyl-Coenzyme A Acyl Carrier Protein, domain 2"/>
    <property type="match status" value="2"/>
</dbReference>
<evidence type="ECO:0000256" key="22">
    <source>
        <dbReference type="ARBA" id="ARBA00047400"/>
    </source>
</evidence>
<dbReference type="FunFam" id="3.40.50.720:FF:000209">
    <property type="entry name" value="Polyketide synthase Pks12"/>
    <property type="match status" value="1"/>
</dbReference>
<evidence type="ECO:0000313" key="56">
    <source>
        <dbReference type="Proteomes" id="UP000277671"/>
    </source>
</evidence>
<dbReference type="GO" id="GO:0016297">
    <property type="term" value="F:fatty acyl-[ACP] hydrolase activity"/>
    <property type="evidence" value="ECO:0007669"/>
    <property type="project" value="UniProtKB-EC"/>
</dbReference>
<dbReference type="Gene3D" id="3.40.50.1820">
    <property type="entry name" value="alpha/beta hydrolase"/>
    <property type="match status" value="1"/>
</dbReference>
<comment type="catalytic activity">
    <reaction evidence="37">
        <text>a 2,3-saturated acyl-[ACP] + NADP(+) = a (2E)-enoyl-[ACP] + NADPH + H(+)</text>
        <dbReference type="Rhea" id="RHEA:22564"/>
        <dbReference type="Rhea" id="RHEA-COMP:9925"/>
        <dbReference type="Rhea" id="RHEA-COMP:9926"/>
        <dbReference type="ChEBI" id="CHEBI:15378"/>
        <dbReference type="ChEBI" id="CHEBI:57783"/>
        <dbReference type="ChEBI" id="CHEBI:58349"/>
        <dbReference type="ChEBI" id="CHEBI:78784"/>
        <dbReference type="ChEBI" id="CHEBI:78785"/>
        <dbReference type="EC" id="1.3.1.39"/>
    </reaction>
    <physiologicalReaction direction="right-to-left" evidence="37">
        <dbReference type="Rhea" id="RHEA:22566"/>
    </physiologicalReaction>
</comment>
<comment type="catalytic activity">
    <reaction evidence="16">
        <text>(3R)-hydroxyoctadecanoyl-[ACP] = (2E)-octadecenoyl-[ACP] + H2O</text>
        <dbReference type="Rhea" id="RHEA:41924"/>
        <dbReference type="Rhea" id="RHEA-COMP:9654"/>
        <dbReference type="Rhea" id="RHEA-COMP:9655"/>
        <dbReference type="ChEBI" id="CHEBI:15377"/>
        <dbReference type="ChEBI" id="CHEBI:78488"/>
        <dbReference type="ChEBI" id="CHEBI:78489"/>
    </reaction>
    <physiologicalReaction direction="left-to-right" evidence="16">
        <dbReference type="Rhea" id="RHEA:41925"/>
    </physiologicalReaction>
</comment>
<dbReference type="InterPro" id="IPR036736">
    <property type="entry name" value="ACP-like_sf"/>
</dbReference>
<dbReference type="InterPro" id="IPR050091">
    <property type="entry name" value="PKS_NRPS_Biosynth_Enz"/>
</dbReference>
<comment type="catalytic activity">
    <reaction evidence="48">
        <text>(2E)-decenoyl-[ACP] + NADPH + H(+) = decanoyl-[ACP] + NADP(+)</text>
        <dbReference type="Rhea" id="RHEA:41864"/>
        <dbReference type="Rhea" id="RHEA-COMP:9639"/>
        <dbReference type="Rhea" id="RHEA-COMP:9640"/>
        <dbReference type="ChEBI" id="CHEBI:15378"/>
        <dbReference type="ChEBI" id="CHEBI:57783"/>
        <dbReference type="ChEBI" id="CHEBI:58349"/>
        <dbReference type="ChEBI" id="CHEBI:78467"/>
        <dbReference type="ChEBI" id="CHEBI:78468"/>
    </reaction>
    <physiologicalReaction direction="left-to-right" evidence="48">
        <dbReference type="Rhea" id="RHEA:41865"/>
    </physiologicalReaction>
</comment>
<gene>
    <name evidence="55" type="ORF">BDK92_6346</name>
</gene>
<dbReference type="GO" id="GO:0019171">
    <property type="term" value="F:(3R)-hydroxyacyl-[acyl-carrier-protein] dehydratase activity"/>
    <property type="evidence" value="ECO:0007669"/>
    <property type="project" value="UniProtKB-EC"/>
</dbReference>
<dbReference type="CDD" id="cd00833">
    <property type="entry name" value="PKS"/>
    <property type="match status" value="2"/>
</dbReference>
<dbReference type="GO" id="GO:0141148">
    <property type="term" value="F:enoyl-[acyl-carrier-protein] reductase (NADPH) activity"/>
    <property type="evidence" value="ECO:0007669"/>
    <property type="project" value="UniProtKB-EC"/>
</dbReference>
<comment type="catalytic activity">
    <reaction evidence="20">
        <text>3-oxooctadecanoyl-[ACP] + NADPH + H(+) = (3R)-hydroxyoctadecanoyl-[ACP] + NADP(+)</text>
        <dbReference type="Rhea" id="RHEA:41920"/>
        <dbReference type="Rhea" id="RHEA-COMP:9653"/>
        <dbReference type="Rhea" id="RHEA-COMP:9654"/>
        <dbReference type="ChEBI" id="CHEBI:15378"/>
        <dbReference type="ChEBI" id="CHEBI:57783"/>
        <dbReference type="ChEBI" id="CHEBI:58349"/>
        <dbReference type="ChEBI" id="CHEBI:78487"/>
        <dbReference type="ChEBI" id="CHEBI:78488"/>
    </reaction>
    <physiologicalReaction direction="left-to-right" evidence="20">
        <dbReference type="Rhea" id="RHEA:41921"/>
    </physiologicalReaction>
</comment>
<feature type="region of interest" description="N-terminal hotdog fold" evidence="50">
    <location>
        <begin position="2706"/>
        <end position="2831"/>
    </location>
</feature>
<dbReference type="Pfam" id="PF00975">
    <property type="entry name" value="Thioesterase"/>
    <property type="match status" value="1"/>
</dbReference>
<evidence type="ECO:0000256" key="13">
    <source>
        <dbReference type="ARBA" id="ARBA00023388"/>
    </source>
</evidence>
<accession>A0A495JTP1</accession>
<dbReference type="SMART" id="SM00824">
    <property type="entry name" value="PKS_TE"/>
    <property type="match status" value="1"/>
</dbReference>
<evidence type="ECO:0000256" key="45">
    <source>
        <dbReference type="ARBA" id="ARBA00049414"/>
    </source>
</evidence>
<dbReference type="Gene3D" id="3.40.47.10">
    <property type="match status" value="2"/>
</dbReference>
<dbReference type="InterPro" id="IPR057326">
    <property type="entry name" value="KR_dom"/>
</dbReference>
<comment type="catalytic activity">
    <reaction evidence="36">
        <text>3-oxohexanoyl-[ACP] + NADPH + H(+) = (3R)-hydroxyhexanoyl-[ACP] + NADP(+)</text>
        <dbReference type="Rhea" id="RHEA:41824"/>
        <dbReference type="Rhea" id="RHEA-COMP:9629"/>
        <dbReference type="Rhea" id="RHEA-COMP:9630"/>
        <dbReference type="ChEBI" id="CHEBI:15378"/>
        <dbReference type="ChEBI" id="CHEBI:57783"/>
        <dbReference type="ChEBI" id="CHEBI:58349"/>
        <dbReference type="ChEBI" id="CHEBI:78456"/>
        <dbReference type="ChEBI" id="CHEBI:78457"/>
    </reaction>
    <physiologicalReaction direction="left-to-right" evidence="36">
        <dbReference type="Rhea" id="RHEA:41825"/>
    </physiologicalReaction>
</comment>
<feature type="domain" description="PKS/mFAS DH" evidence="54">
    <location>
        <begin position="960"/>
        <end position="1237"/>
    </location>
</feature>
<dbReference type="InterPro" id="IPR006162">
    <property type="entry name" value="Ppantetheine_attach_site"/>
</dbReference>
<feature type="region of interest" description="C-terminal hotdog fold" evidence="50">
    <location>
        <begin position="2844"/>
        <end position="2983"/>
    </location>
</feature>
<comment type="catalytic activity">
    <reaction evidence="46">
        <text>3-oxooctanoyl-[ACP] + NADPH + H(+) = (3R)-hydroxyoctanoyl-[ACP] + NADP(+)</text>
        <dbReference type="Rhea" id="RHEA:41840"/>
        <dbReference type="Rhea" id="RHEA-COMP:9633"/>
        <dbReference type="Rhea" id="RHEA-COMP:9634"/>
        <dbReference type="ChEBI" id="CHEBI:15378"/>
        <dbReference type="ChEBI" id="CHEBI:57783"/>
        <dbReference type="ChEBI" id="CHEBI:58349"/>
        <dbReference type="ChEBI" id="CHEBI:78460"/>
        <dbReference type="ChEBI" id="CHEBI:78461"/>
    </reaction>
    <physiologicalReaction direction="left-to-right" evidence="46">
        <dbReference type="Rhea" id="RHEA:41841"/>
    </physiologicalReaction>
</comment>
<reference evidence="55 56" key="1">
    <citation type="submission" date="2018-10" db="EMBL/GenBank/DDBJ databases">
        <title>Sequencing the genomes of 1000 actinobacteria strains.</title>
        <authorList>
            <person name="Klenk H.-P."/>
        </authorList>
    </citation>
    <scope>NUCLEOTIDE SEQUENCE [LARGE SCALE GENOMIC DNA]</scope>
    <source>
        <strain evidence="55 56">DSM 45175</strain>
    </source>
</reference>
<dbReference type="CDD" id="cd05195">
    <property type="entry name" value="enoyl_red"/>
    <property type="match status" value="1"/>
</dbReference>
<dbReference type="SUPFAM" id="SSF55048">
    <property type="entry name" value="Probable ACP-binding domain of malonyl-CoA ACP transacylase"/>
    <property type="match status" value="2"/>
</dbReference>
<comment type="catalytic activity">
    <reaction evidence="27">
        <text>(2E)-hexadecenoyl-[ACP] + NADPH + H(+) = hexadecanoyl-[ACP] + NADP(+)</text>
        <dbReference type="Rhea" id="RHEA:41912"/>
        <dbReference type="Rhea" id="RHEA-COMP:9651"/>
        <dbReference type="Rhea" id="RHEA-COMP:9652"/>
        <dbReference type="ChEBI" id="CHEBI:15378"/>
        <dbReference type="ChEBI" id="CHEBI:57783"/>
        <dbReference type="ChEBI" id="CHEBI:58349"/>
        <dbReference type="ChEBI" id="CHEBI:78481"/>
        <dbReference type="ChEBI" id="CHEBI:78483"/>
    </reaction>
    <physiologicalReaction direction="left-to-right" evidence="27">
        <dbReference type="Rhea" id="RHEA:41913"/>
    </physiologicalReaction>
</comment>
<comment type="catalytic activity">
    <reaction evidence="40">
        <text>3-oxotetradecanoyl-[ACP] + NADPH + H(+) = (3R)-hydroxytetradecanoyl-[ACP] + NADP(+)</text>
        <dbReference type="Rhea" id="RHEA:41888"/>
        <dbReference type="Rhea" id="RHEA-COMP:9645"/>
        <dbReference type="Rhea" id="RHEA-COMP:9646"/>
        <dbReference type="ChEBI" id="CHEBI:15378"/>
        <dbReference type="ChEBI" id="CHEBI:57783"/>
        <dbReference type="ChEBI" id="CHEBI:58349"/>
        <dbReference type="ChEBI" id="CHEBI:78473"/>
        <dbReference type="ChEBI" id="CHEBI:78474"/>
    </reaction>
    <physiologicalReaction direction="left-to-right" evidence="40">
        <dbReference type="Rhea" id="RHEA:41889"/>
    </physiologicalReaction>
</comment>
<evidence type="ECO:0000256" key="12">
    <source>
        <dbReference type="ARBA" id="ARBA00023373"/>
    </source>
</evidence>
<comment type="catalytic activity">
    <reaction evidence="10">
        <text>(3R)-hydroxyoctanoyl-[ACP] = (2E)-octenoyl-[ACP] + H2O</text>
        <dbReference type="Rhea" id="RHEA:41844"/>
        <dbReference type="Rhea" id="RHEA-COMP:9634"/>
        <dbReference type="Rhea" id="RHEA-COMP:9635"/>
        <dbReference type="ChEBI" id="CHEBI:15377"/>
        <dbReference type="ChEBI" id="CHEBI:78461"/>
        <dbReference type="ChEBI" id="CHEBI:78462"/>
    </reaction>
    <physiologicalReaction direction="left-to-right" evidence="10">
        <dbReference type="Rhea" id="RHEA:41845"/>
    </physiologicalReaction>
</comment>
<comment type="catalytic activity">
    <reaction evidence="21">
        <text>hexanoyl-[ACP] + malonyl-[ACP] + H(+) = 3-oxooctanoyl-[ACP] + holo-[ACP] + CO2</text>
        <dbReference type="Rhea" id="RHEA:41836"/>
        <dbReference type="Rhea" id="RHEA-COMP:9623"/>
        <dbReference type="Rhea" id="RHEA-COMP:9632"/>
        <dbReference type="Rhea" id="RHEA-COMP:9633"/>
        <dbReference type="Rhea" id="RHEA-COMP:9685"/>
        <dbReference type="ChEBI" id="CHEBI:15378"/>
        <dbReference type="ChEBI" id="CHEBI:16526"/>
        <dbReference type="ChEBI" id="CHEBI:64479"/>
        <dbReference type="ChEBI" id="CHEBI:78449"/>
        <dbReference type="ChEBI" id="CHEBI:78459"/>
        <dbReference type="ChEBI" id="CHEBI:78460"/>
    </reaction>
    <physiologicalReaction direction="left-to-right" evidence="21">
        <dbReference type="Rhea" id="RHEA:41837"/>
    </physiologicalReaction>
</comment>
<evidence type="ECO:0000256" key="16">
    <source>
        <dbReference type="ARBA" id="ARBA00023399"/>
    </source>
</evidence>
<dbReference type="SMART" id="SM00826">
    <property type="entry name" value="PKS_DH"/>
    <property type="match status" value="2"/>
</dbReference>